<dbReference type="EMBL" id="JAKOGI010000814">
    <property type="protein sequence ID" value="KAJ8430259.1"/>
    <property type="molecule type" value="Genomic_DNA"/>
</dbReference>
<dbReference type="PANTHER" id="PTHR23082:SF0">
    <property type="entry name" value="GENERAL TRANSCRIPTION FACTOR 3C POLYPEPTIDE 3"/>
    <property type="match status" value="1"/>
</dbReference>
<comment type="caution">
    <text evidence="1">The sequence shown here is derived from an EMBL/GenBank/DDBJ whole genome shotgun (WGS) entry which is preliminary data.</text>
</comment>
<evidence type="ECO:0000313" key="1">
    <source>
        <dbReference type="EMBL" id="KAJ8430259.1"/>
    </source>
</evidence>
<evidence type="ECO:0000313" key="2">
    <source>
        <dbReference type="Proteomes" id="UP001153076"/>
    </source>
</evidence>
<gene>
    <name evidence="1" type="ORF">Cgig2_022717</name>
</gene>
<dbReference type="PANTHER" id="PTHR23082">
    <property type="entry name" value="TRANSCRIPTION INITIATION FACTOR IIIC TFIIIC , POLYPEPTIDE 3-RELATED"/>
    <property type="match status" value="1"/>
</dbReference>
<dbReference type="GO" id="GO:0000127">
    <property type="term" value="C:transcription factor TFIIIC complex"/>
    <property type="evidence" value="ECO:0007669"/>
    <property type="project" value="TreeGrafter"/>
</dbReference>
<proteinExistence type="predicted"/>
<dbReference type="GO" id="GO:0006383">
    <property type="term" value="P:transcription by RNA polymerase III"/>
    <property type="evidence" value="ECO:0007669"/>
    <property type="project" value="InterPro"/>
</dbReference>
<dbReference type="Proteomes" id="UP001153076">
    <property type="component" value="Unassembled WGS sequence"/>
</dbReference>
<dbReference type="SUPFAM" id="SSF48452">
    <property type="entry name" value="TPR-like"/>
    <property type="match status" value="1"/>
</dbReference>
<organism evidence="1 2">
    <name type="scientific">Carnegiea gigantea</name>
    <dbReference type="NCBI Taxonomy" id="171969"/>
    <lineage>
        <taxon>Eukaryota</taxon>
        <taxon>Viridiplantae</taxon>
        <taxon>Streptophyta</taxon>
        <taxon>Embryophyta</taxon>
        <taxon>Tracheophyta</taxon>
        <taxon>Spermatophyta</taxon>
        <taxon>Magnoliopsida</taxon>
        <taxon>eudicotyledons</taxon>
        <taxon>Gunneridae</taxon>
        <taxon>Pentapetalae</taxon>
        <taxon>Caryophyllales</taxon>
        <taxon>Cactineae</taxon>
        <taxon>Cactaceae</taxon>
        <taxon>Cactoideae</taxon>
        <taxon>Echinocereeae</taxon>
        <taxon>Carnegiea</taxon>
    </lineage>
</organism>
<dbReference type="InterPro" id="IPR039340">
    <property type="entry name" value="Tfc4/TFIIIC-102/Sfc4"/>
</dbReference>
<dbReference type="OrthoDB" id="9991317at2759"/>
<protein>
    <submittedName>
        <fullName evidence="1">Uncharacterized protein</fullName>
    </submittedName>
</protein>
<dbReference type="Gene3D" id="1.25.40.10">
    <property type="entry name" value="Tetratricopeptide repeat domain"/>
    <property type="match status" value="1"/>
</dbReference>
<keyword evidence="2" id="KW-1185">Reference proteome</keyword>
<sequence>MMLRVFFTLGLQSPPVDPPAALIFMATVHDGLESRLSKHYKFWMRLGQKGFVPPRIIYGNQFTMISQHQVAAKEYLQAYKQMPENPLVNLCVGTALLNVALGFRLQNKHQCVAQGLAFLYNNLRLCENSQEALYNMARACHHVGLVSLAASYYEKVLAIRQEDCPLPKLAKVDRDAAKPPEPGYCDLRREAAYNLHLIYKKSGAVDLARQILKDYCTL</sequence>
<dbReference type="AlphaFoldDB" id="A0A9Q1Q6D2"/>
<dbReference type="InterPro" id="IPR011990">
    <property type="entry name" value="TPR-like_helical_dom_sf"/>
</dbReference>
<reference evidence="1" key="1">
    <citation type="submission" date="2022-04" db="EMBL/GenBank/DDBJ databases">
        <title>Carnegiea gigantea Genome sequencing and assembly v2.</title>
        <authorList>
            <person name="Copetti D."/>
            <person name="Sanderson M.J."/>
            <person name="Burquez A."/>
            <person name="Wojciechowski M.F."/>
        </authorList>
    </citation>
    <scope>NUCLEOTIDE SEQUENCE</scope>
    <source>
        <strain evidence="1">SGP5-SGP5p</strain>
        <tissue evidence="1">Aerial part</tissue>
    </source>
</reference>
<accession>A0A9Q1Q6D2</accession>
<name>A0A9Q1Q6D2_9CARY</name>